<proteinExistence type="predicted"/>
<dbReference type="SUPFAM" id="SSF55729">
    <property type="entry name" value="Acyl-CoA N-acyltransferases (Nat)"/>
    <property type="match status" value="1"/>
</dbReference>
<comment type="caution">
    <text evidence="2">The sequence shown here is derived from an EMBL/GenBank/DDBJ whole genome shotgun (WGS) entry which is preliminary data.</text>
</comment>
<dbReference type="InterPro" id="IPR016181">
    <property type="entry name" value="Acyl_CoA_acyltransferase"/>
</dbReference>
<keyword evidence="3" id="KW-1185">Reference proteome</keyword>
<dbReference type="RefSeq" id="WP_248251757.1">
    <property type="nucleotide sequence ID" value="NZ_JAIWJX010000002.1"/>
</dbReference>
<feature type="domain" description="N-acetyltransferase" evidence="1">
    <location>
        <begin position="16"/>
        <end position="155"/>
    </location>
</feature>
<dbReference type="PROSITE" id="PS51186">
    <property type="entry name" value="GNAT"/>
    <property type="match status" value="1"/>
</dbReference>
<organism evidence="2 3">
    <name type="scientific">Fictibacillus marinisediminis</name>
    <dbReference type="NCBI Taxonomy" id="2878389"/>
    <lineage>
        <taxon>Bacteria</taxon>
        <taxon>Bacillati</taxon>
        <taxon>Bacillota</taxon>
        <taxon>Bacilli</taxon>
        <taxon>Bacillales</taxon>
        <taxon>Fictibacillaceae</taxon>
        <taxon>Fictibacillus</taxon>
    </lineage>
</organism>
<gene>
    <name evidence="2" type="ORF">LCY76_05340</name>
</gene>
<sequence>MLTWAKSGPDKAMDELEIMNTNPFYNKLFYGRGEVTFEEVTEELKELEGSPRQRYLIKADGNNAAIVEYILNNPKDHKPWLGFLMVHSTFHKQGIAKEIYLACEEEIKKNNKQYLRLGVLSGNIPALSFWYRMGFAEIEVKESEGKLLHILEKSL</sequence>
<accession>A0A9X2BBM4</accession>
<dbReference type="Gene3D" id="3.40.630.30">
    <property type="match status" value="1"/>
</dbReference>
<dbReference type="Pfam" id="PF00583">
    <property type="entry name" value="Acetyltransf_1"/>
    <property type="match status" value="1"/>
</dbReference>
<evidence type="ECO:0000259" key="1">
    <source>
        <dbReference type="PROSITE" id="PS51186"/>
    </source>
</evidence>
<dbReference type="InterPro" id="IPR000182">
    <property type="entry name" value="GNAT_dom"/>
</dbReference>
<dbReference type="Proteomes" id="UP001139011">
    <property type="component" value="Unassembled WGS sequence"/>
</dbReference>
<dbReference type="CDD" id="cd04301">
    <property type="entry name" value="NAT_SF"/>
    <property type="match status" value="1"/>
</dbReference>
<dbReference type="EMBL" id="JAIWJX010000002">
    <property type="protein sequence ID" value="MCK6256029.1"/>
    <property type="molecule type" value="Genomic_DNA"/>
</dbReference>
<dbReference type="AlphaFoldDB" id="A0A9X2BBM4"/>
<protein>
    <submittedName>
        <fullName evidence="2">GNAT family N-acetyltransferase</fullName>
    </submittedName>
</protein>
<dbReference type="GO" id="GO:0016747">
    <property type="term" value="F:acyltransferase activity, transferring groups other than amino-acyl groups"/>
    <property type="evidence" value="ECO:0007669"/>
    <property type="project" value="InterPro"/>
</dbReference>
<evidence type="ECO:0000313" key="3">
    <source>
        <dbReference type="Proteomes" id="UP001139011"/>
    </source>
</evidence>
<evidence type="ECO:0000313" key="2">
    <source>
        <dbReference type="EMBL" id="MCK6256029.1"/>
    </source>
</evidence>
<reference evidence="2" key="1">
    <citation type="submission" date="2021-09" db="EMBL/GenBank/DDBJ databases">
        <title>Genome analysis of Fictibacillus sp. KIGAM418 isolated from marine sediment.</title>
        <authorList>
            <person name="Seo M.-J."/>
            <person name="Cho E.-S."/>
            <person name="Hwang C.Y."/>
        </authorList>
    </citation>
    <scope>NUCLEOTIDE SEQUENCE</scope>
    <source>
        <strain evidence="2">KIGAM418</strain>
    </source>
</reference>
<name>A0A9X2BBM4_9BACL</name>